<dbReference type="Proteomes" id="UP001165378">
    <property type="component" value="Unassembled WGS sequence"/>
</dbReference>
<keyword evidence="2" id="KW-0732">Signal</keyword>
<evidence type="ECO:0008006" key="5">
    <source>
        <dbReference type="Google" id="ProtNLM"/>
    </source>
</evidence>
<evidence type="ECO:0000313" key="4">
    <source>
        <dbReference type="Proteomes" id="UP001165378"/>
    </source>
</evidence>
<dbReference type="EMBL" id="JAKFHA010000013">
    <property type="protein sequence ID" value="MCF2529788.1"/>
    <property type="molecule type" value="Genomic_DNA"/>
</dbReference>
<evidence type="ECO:0000256" key="2">
    <source>
        <dbReference type="SAM" id="SignalP"/>
    </source>
</evidence>
<feature type="compositionally biased region" description="Low complexity" evidence="1">
    <location>
        <begin position="57"/>
        <end position="74"/>
    </location>
</feature>
<keyword evidence="4" id="KW-1185">Reference proteome</keyword>
<dbReference type="PROSITE" id="PS51257">
    <property type="entry name" value="PROKAR_LIPOPROTEIN"/>
    <property type="match status" value="1"/>
</dbReference>
<organism evidence="3 4">
    <name type="scientific">Yinghuangia soli</name>
    <dbReference type="NCBI Taxonomy" id="2908204"/>
    <lineage>
        <taxon>Bacteria</taxon>
        <taxon>Bacillati</taxon>
        <taxon>Actinomycetota</taxon>
        <taxon>Actinomycetes</taxon>
        <taxon>Kitasatosporales</taxon>
        <taxon>Streptomycetaceae</taxon>
        <taxon>Yinghuangia</taxon>
    </lineage>
</organism>
<dbReference type="AlphaFoldDB" id="A0AA41Q1H9"/>
<feature type="compositionally biased region" description="Polar residues" evidence="1">
    <location>
        <begin position="40"/>
        <end position="54"/>
    </location>
</feature>
<accession>A0AA41Q1H9</accession>
<gene>
    <name evidence="3" type="ORF">LZ495_21555</name>
</gene>
<feature type="chain" id="PRO_5041341902" description="Lipoprotein" evidence="2">
    <location>
        <begin position="29"/>
        <end position="264"/>
    </location>
</feature>
<feature type="signal peptide" evidence="2">
    <location>
        <begin position="1"/>
        <end position="28"/>
    </location>
</feature>
<sequence>MAIPSRPRRLLAAAATATSLLLAATACGGDDDPKDPPAQGKSTETPAASASQQAPDGKASATPTGGTPTGGTSKALTEDQLEQVVLGKADVPPTVTVESFEQSASEPVPQKAECRPVMDVLSGGIAVKKDEAHVGKRYKIDGDENPLNVIMVASYKPGGAKKLVDEAIAALPKCATFTAEKNGMIATYTAKKAAMESSADTTLAIELTTSAPGLAKPVPTSYLIVRVGDQLAVFVNLDTKEFTSELPDREIVDQQVKKIKDATK</sequence>
<feature type="region of interest" description="Disordered" evidence="1">
    <location>
        <begin position="26"/>
        <end position="74"/>
    </location>
</feature>
<dbReference type="RefSeq" id="WP_235054263.1">
    <property type="nucleotide sequence ID" value="NZ_JAKFHA010000013.1"/>
</dbReference>
<name>A0AA41Q1H9_9ACTN</name>
<protein>
    <recommendedName>
        <fullName evidence="5">Lipoprotein</fullName>
    </recommendedName>
</protein>
<proteinExistence type="predicted"/>
<evidence type="ECO:0000256" key="1">
    <source>
        <dbReference type="SAM" id="MobiDB-lite"/>
    </source>
</evidence>
<evidence type="ECO:0000313" key="3">
    <source>
        <dbReference type="EMBL" id="MCF2529788.1"/>
    </source>
</evidence>
<comment type="caution">
    <text evidence="3">The sequence shown here is derived from an EMBL/GenBank/DDBJ whole genome shotgun (WGS) entry which is preliminary data.</text>
</comment>
<reference evidence="3" key="1">
    <citation type="submission" date="2022-01" db="EMBL/GenBank/DDBJ databases">
        <title>Genome-Based Taxonomic Classification of the Phylum Actinobacteria.</title>
        <authorList>
            <person name="Gao Y."/>
        </authorList>
    </citation>
    <scope>NUCLEOTIDE SEQUENCE</scope>
    <source>
        <strain evidence="3">KLBMP 8922</strain>
    </source>
</reference>